<evidence type="ECO:0000313" key="3">
    <source>
        <dbReference type="Proteomes" id="UP000004358"/>
    </source>
</evidence>
<dbReference type="AlphaFoldDB" id="A3ZNN8"/>
<evidence type="ECO:0000313" key="2">
    <source>
        <dbReference type="EMBL" id="EAQ81933.1"/>
    </source>
</evidence>
<dbReference type="EMBL" id="AANZ01000003">
    <property type="protein sequence ID" value="EAQ81933.1"/>
    <property type="molecule type" value="Genomic_DNA"/>
</dbReference>
<organism evidence="2 3">
    <name type="scientific">Blastopirellula marina DSM 3645</name>
    <dbReference type="NCBI Taxonomy" id="314230"/>
    <lineage>
        <taxon>Bacteria</taxon>
        <taxon>Pseudomonadati</taxon>
        <taxon>Planctomycetota</taxon>
        <taxon>Planctomycetia</taxon>
        <taxon>Pirellulales</taxon>
        <taxon>Pirellulaceae</taxon>
        <taxon>Blastopirellula</taxon>
    </lineage>
</organism>
<dbReference type="Proteomes" id="UP000004358">
    <property type="component" value="Unassembled WGS sequence"/>
</dbReference>
<dbReference type="STRING" id="314230.DSM3645_17315"/>
<protein>
    <submittedName>
        <fullName evidence="2">Uncharacterized protein</fullName>
    </submittedName>
</protein>
<reference evidence="2 3" key="1">
    <citation type="submission" date="2006-02" db="EMBL/GenBank/DDBJ databases">
        <authorList>
            <person name="Amann R."/>
            <person name="Ferriera S."/>
            <person name="Johnson J."/>
            <person name="Kravitz S."/>
            <person name="Halpern A."/>
            <person name="Remington K."/>
            <person name="Beeson K."/>
            <person name="Tran B."/>
            <person name="Rogers Y.-H."/>
            <person name="Friedman R."/>
            <person name="Venter J.C."/>
        </authorList>
    </citation>
    <scope>NUCLEOTIDE SEQUENCE [LARGE SCALE GENOMIC DNA]</scope>
    <source>
        <strain evidence="2 3">DSM 3645</strain>
    </source>
</reference>
<evidence type="ECO:0000256" key="1">
    <source>
        <dbReference type="SAM" id="MobiDB-lite"/>
    </source>
</evidence>
<accession>A3ZNN8</accession>
<dbReference type="HOGENOM" id="CLU_3285720_0_0_0"/>
<proteinExistence type="predicted"/>
<name>A3ZNN8_9BACT</name>
<feature type="compositionally biased region" description="Polar residues" evidence="1">
    <location>
        <begin position="1"/>
        <end position="15"/>
    </location>
</feature>
<sequence length="40" mass="4098">MGQNNFADKSLSSVVRPSIRGDVNQANGASKIGMTGAKSC</sequence>
<comment type="caution">
    <text evidence="2">The sequence shown here is derived from an EMBL/GenBank/DDBJ whole genome shotgun (WGS) entry which is preliminary data.</text>
</comment>
<gene>
    <name evidence="2" type="ORF">DSM3645_17315</name>
</gene>
<feature type="region of interest" description="Disordered" evidence="1">
    <location>
        <begin position="1"/>
        <end position="40"/>
    </location>
</feature>